<evidence type="ECO:0000256" key="1">
    <source>
        <dbReference type="ARBA" id="ARBA00004127"/>
    </source>
</evidence>
<sequence length="749" mass="77274">MTPTTDSLCLYALLIPPIFGLIWAAYQAWDLSKIKLEGPVRAEDKPLTDPLYVEAAGNLQEQLASMKAISTSIAEVTMLSFLLGAATSLLCGYLSMKIAVFSNVKTCHQTWLDLGLGFNTALKAGGVMGFAVVSFTLLSLLSLILFFRLESLFGTDPQSQPRLFETLAGYGLGGSSIALFARVGGGIYTKAADIGADLSGKNAYGFAEDDPRNPACIADNVGDNVGDVAGMGADLFGSLAEATCASLVLASAPPVSYILNSSSSGNAVSVDGGVVAGAAAAGAGAGAGATGAEELSQHFSSLMFPLIVSSSGILGGWLTLWLVRRFYPVRGFDDVEKTLKAVLFIGTSLQTPLVAGAAFLFLPAEFTLQNKGSAAAAAAGEVLIAQQWKAMLCVLLGLWVGLCIGLTTEYYTSHSYKPVREIAASQRLSAATGIIYGLALGYLSACLPVLSLAACVCAAQALCGVYGVSLAALGMLSILPLCLMIDAFGPISDNAGGIAQMAALDAEVRTKTDALDAAGNTTAAVGKGYAIGSAALVSLALFCAYTVRADISAVDLLEPWSFMGLLLGAMLPYLFSALTMKSVGRAANEMVAECMQQFPQILEGSLEPQYKRCVAISTKASLKEMLKPGALVICSPIIVGVTFGKNCTAGLLAGILVSGIQLALSMANSGGAWDNSKKYIESGALGTEEGKGSATHKNAVTGDTVGDPLKDTSGPSLNILIKLSAIISLIFGSLIANHFSNADGGPFWL</sequence>
<evidence type="ECO:0000313" key="11">
    <source>
        <dbReference type="EMBL" id="CDJ61372.1"/>
    </source>
</evidence>
<dbReference type="VEuPathDB" id="ToxoDB:EMWEY_00040500"/>
<feature type="transmembrane region" description="Helical" evidence="10">
    <location>
        <begin position="529"/>
        <end position="547"/>
    </location>
</feature>
<gene>
    <name evidence="11" type="ORF">EMWEY_00040500</name>
</gene>
<dbReference type="GO" id="GO:0009678">
    <property type="term" value="F:diphosphate hydrolysis-driven proton transmembrane transporter activity"/>
    <property type="evidence" value="ECO:0007669"/>
    <property type="project" value="UniProtKB-EC"/>
</dbReference>
<keyword evidence="6" id="KW-1278">Translocase</keyword>
<evidence type="ECO:0000256" key="4">
    <source>
        <dbReference type="ARBA" id="ARBA00022692"/>
    </source>
</evidence>
<dbReference type="EMBL" id="HG722069">
    <property type="protein sequence ID" value="CDJ61372.1"/>
    <property type="molecule type" value="Genomic_DNA"/>
</dbReference>
<feature type="transmembrane region" description="Helical" evidence="10">
    <location>
        <begin position="76"/>
        <end position="96"/>
    </location>
</feature>
<keyword evidence="7 10" id="KW-1133">Transmembrane helix</keyword>
<dbReference type="Proteomes" id="UP000030763">
    <property type="component" value="Unassembled WGS sequence"/>
</dbReference>
<feature type="transmembrane region" description="Helical" evidence="10">
    <location>
        <begin position="7"/>
        <end position="26"/>
    </location>
</feature>
<evidence type="ECO:0000256" key="6">
    <source>
        <dbReference type="ARBA" id="ARBA00022967"/>
    </source>
</evidence>
<dbReference type="RefSeq" id="XP_013338022.1">
    <property type="nucleotide sequence ID" value="XM_013482568.1"/>
</dbReference>
<evidence type="ECO:0000256" key="8">
    <source>
        <dbReference type="ARBA" id="ARBA00023065"/>
    </source>
</evidence>
<dbReference type="NCBIfam" id="TIGR01104">
    <property type="entry name" value="V_PPase"/>
    <property type="match status" value="1"/>
</dbReference>
<protein>
    <recommendedName>
        <fullName evidence="2">H(+)-exporting diphosphatase</fullName>
        <ecNumber evidence="2">7.1.3.1</ecNumber>
    </recommendedName>
</protein>
<dbReference type="InterPro" id="IPR004131">
    <property type="entry name" value="PPase-energised_H-pump"/>
</dbReference>
<dbReference type="HAMAP" id="MF_01129">
    <property type="entry name" value="PPase_energized_pump"/>
    <property type="match status" value="1"/>
</dbReference>
<dbReference type="Pfam" id="PF03030">
    <property type="entry name" value="H_PPase"/>
    <property type="match status" value="1"/>
</dbReference>
<dbReference type="NCBIfam" id="NF001960">
    <property type="entry name" value="PRK00733.3-5"/>
    <property type="match status" value="1"/>
</dbReference>
<keyword evidence="8" id="KW-0406">Ion transport</keyword>
<feature type="transmembrane region" description="Helical" evidence="10">
    <location>
        <begin position="468"/>
        <end position="488"/>
    </location>
</feature>
<feature type="transmembrane region" description="Helical" evidence="10">
    <location>
        <begin position="342"/>
        <end position="362"/>
    </location>
</feature>
<evidence type="ECO:0000256" key="3">
    <source>
        <dbReference type="ARBA" id="ARBA00022448"/>
    </source>
</evidence>
<dbReference type="GO" id="GO:0004427">
    <property type="term" value="F:inorganic diphosphate phosphatase activity"/>
    <property type="evidence" value="ECO:0007669"/>
    <property type="project" value="InterPro"/>
</dbReference>
<evidence type="ECO:0000256" key="7">
    <source>
        <dbReference type="ARBA" id="ARBA00022989"/>
    </source>
</evidence>
<dbReference type="GO" id="GO:0016020">
    <property type="term" value="C:membrane"/>
    <property type="evidence" value="ECO:0007669"/>
    <property type="project" value="InterPro"/>
</dbReference>
<proteinExistence type="inferred from homology"/>
<dbReference type="GO" id="GO:0012505">
    <property type="term" value="C:endomembrane system"/>
    <property type="evidence" value="ECO:0007669"/>
    <property type="project" value="UniProtKB-SubCell"/>
</dbReference>
<reference evidence="11" key="2">
    <citation type="submission" date="2013-10" db="EMBL/GenBank/DDBJ databases">
        <authorList>
            <person name="Aslett M."/>
        </authorList>
    </citation>
    <scope>NUCLEOTIDE SEQUENCE [LARGE SCALE GENOMIC DNA]</scope>
    <source>
        <strain evidence="11">Weybridge</strain>
    </source>
</reference>
<keyword evidence="5" id="KW-0460">Magnesium</keyword>
<feature type="transmembrane region" description="Helical" evidence="10">
    <location>
        <begin position="127"/>
        <end position="147"/>
    </location>
</feature>
<feature type="transmembrane region" description="Helical" evidence="10">
    <location>
        <begin position="433"/>
        <end position="462"/>
    </location>
</feature>
<name>U6MAX6_EIMMA</name>
<dbReference type="PIRSF" id="PIRSF001265">
    <property type="entry name" value="H+-PPase"/>
    <property type="match status" value="1"/>
</dbReference>
<dbReference type="GeneID" id="25338036"/>
<evidence type="ECO:0000256" key="9">
    <source>
        <dbReference type="ARBA" id="ARBA00023136"/>
    </source>
</evidence>
<dbReference type="PANTHER" id="PTHR31998">
    <property type="entry name" value="K(+)-INSENSITIVE PYROPHOSPHATE-ENERGIZED PROTON PUMP"/>
    <property type="match status" value="1"/>
</dbReference>
<evidence type="ECO:0000256" key="5">
    <source>
        <dbReference type="ARBA" id="ARBA00022842"/>
    </source>
</evidence>
<dbReference type="EC" id="7.1.3.1" evidence="2"/>
<organism evidence="11 12">
    <name type="scientific">Eimeria maxima</name>
    <name type="common">Coccidian parasite</name>
    <dbReference type="NCBI Taxonomy" id="5804"/>
    <lineage>
        <taxon>Eukaryota</taxon>
        <taxon>Sar</taxon>
        <taxon>Alveolata</taxon>
        <taxon>Apicomplexa</taxon>
        <taxon>Conoidasida</taxon>
        <taxon>Coccidia</taxon>
        <taxon>Eucoccidiorida</taxon>
        <taxon>Eimeriorina</taxon>
        <taxon>Eimeriidae</taxon>
        <taxon>Eimeria</taxon>
    </lineage>
</organism>
<evidence type="ECO:0000256" key="10">
    <source>
        <dbReference type="SAM" id="Phobius"/>
    </source>
</evidence>
<comment type="subcellular location">
    <subcellularLocation>
        <location evidence="1">Endomembrane system</location>
        <topology evidence="1">Multi-pass membrane protein</topology>
    </subcellularLocation>
</comment>
<evidence type="ECO:0000313" key="12">
    <source>
        <dbReference type="Proteomes" id="UP000030763"/>
    </source>
</evidence>
<reference evidence="11" key="1">
    <citation type="submission" date="2013-10" db="EMBL/GenBank/DDBJ databases">
        <title>Genomic analysis of the causative agents of coccidiosis in chickens.</title>
        <authorList>
            <person name="Reid A.J."/>
            <person name="Blake D."/>
            <person name="Billington K."/>
            <person name="Browne H."/>
            <person name="Dunn M."/>
            <person name="Hung S."/>
            <person name="Kawahara F."/>
            <person name="Miranda-Saavedra D."/>
            <person name="Mourier T."/>
            <person name="Nagra H."/>
            <person name="Otto T.D."/>
            <person name="Rawlings N."/>
            <person name="Sanchez A."/>
            <person name="Sanders M."/>
            <person name="Subramaniam C."/>
            <person name="Tay Y."/>
            <person name="Dear P."/>
            <person name="Doerig C."/>
            <person name="Gruber A."/>
            <person name="Parkinson J."/>
            <person name="Shirley M."/>
            <person name="Wan K.L."/>
            <person name="Berriman M."/>
            <person name="Tomley F."/>
            <person name="Pain A."/>
        </authorList>
    </citation>
    <scope>NUCLEOTIDE SEQUENCE [LARGE SCALE GENOMIC DNA]</scope>
    <source>
        <strain evidence="11">Weybridge</strain>
    </source>
</reference>
<feature type="transmembrane region" description="Helical" evidence="10">
    <location>
        <begin position="559"/>
        <end position="580"/>
    </location>
</feature>
<feature type="transmembrane region" description="Helical" evidence="10">
    <location>
        <begin position="388"/>
        <end position="412"/>
    </location>
</feature>
<dbReference type="OrthoDB" id="354398at2759"/>
<dbReference type="OMA" id="AEMSHMG"/>
<accession>U6MAX6</accession>
<feature type="transmembrane region" description="Helical" evidence="10">
    <location>
        <begin position="302"/>
        <end position="322"/>
    </location>
</feature>
<keyword evidence="12" id="KW-1185">Reference proteome</keyword>
<evidence type="ECO:0000256" key="2">
    <source>
        <dbReference type="ARBA" id="ARBA00013242"/>
    </source>
</evidence>
<keyword evidence="3" id="KW-0813">Transport</keyword>
<keyword evidence="4 10" id="KW-0812">Transmembrane</keyword>
<keyword evidence="9 10" id="KW-0472">Membrane</keyword>
<dbReference type="AlphaFoldDB" id="U6MAX6"/>